<proteinExistence type="predicted"/>
<reference evidence="1" key="1">
    <citation type="submission" date="2014-11" db="EMBL/GenBank/DDBJ databases">
        <authorList>
            <person name="Amaro Gonzalez C."/>
        </authorList>
    </citation>
    <scope>NUCLEOTIDE SEQUENCE</scope>
</reference>
<sequence>MVCHFSFQATSFSIPVKILSFNGSGMRAHFVQHLKIMSVNLSVCCINVKDLH</sequence>
<name>A0A0E9S9V1_ANGAN</name>
<accession>A0A0E9S9V1</accession>
<protein>
    <submittedName>
        <fullName evidence="1">Uncharacterized protein</fullName>
    </submittedName>
</protein>
<dbReference type="AlphaFoldDB" id="A0A0E9S9V1"/>
<evidence type="ECO:0000313" key="1">
    <source>
        <dbReference type="EMBL" id="JAH38189.1"/>
    </source>
</evidence>
<organism evidence="1">
    <name type="scientific">Anguilla anguilla</name>
    <name type="common">European freshwater eel</name>
    <name type="synonym">Muraena anguilla</name>
    <dbReference type="NCBI Taxonomy" id="7936"/>
    <lineage>
        <taxon>Eukaryota</taxon>
        <taxon>Metazoa</taxon>
        <taxon>Chordata</taxon>
        <taxon>Craniata</taxon>
        <taxon>Vertebrata</taxon>
        <taxon>Euteleostomi</taxon>
        <taxon>Actinopterygii</taxon>
        <taxon>Neopterygii</taxon>
        <taxon>Teleostei</taxon>
        <taxon>Anguilliformes</taxon>
        <taxon>Anguillidae</taxon>
        <taxon>Anguilla</taxon>
    </lineage>
</organism>
<dbReference type="EMBL" id="GBXM01070388">
    <property type="protein sequence ID" value="JAH38189.1"/>
    <property type="molecule type" value="Transcribed_RNA"/>
</dbReference>
<reference evidence="1" key="2">
    <citation type="journal article" date="2015" name="Fish Shellfish Immunol.">
        <title>Early steps in the European eel (Anguilla anguilla)-Vibrio vulnificus interaction in the gills: Role of the RtxA13 toxin.</title>
        <authorList>
            <person name="Callol A."/>
            <person name="Pajuelo D."/>
            <person name="Ebbesson L."/>
            <person name="Teles M."/>
            <person name="MacKenzie S."/>
            <person name="Amaro C."/>
        </authorList>
    </citation>
    <scope>NUCLEOTIDE SEQUENCE</scope>
</reference>